<dbReference type="CDD" id="cd06267">
    <property type="entry name" value="PBP1_LacI_sugar_binding-like"/>
    <property type="match status" value="1"/>
</dbReference>
<dbReference type="InterPro" id="IPR028082">
    <property type="entry name" value="Peripla_BP_I"/>
</dbReference>
<evidence type="ECO:0000313" key="6">
    <source>
        <dbReference type="EMBL" id="MCB8610782.1"/>
    </source>
</evidence>
<dbReference type="Gene3D" id="3.20.20.450">
    <property type="entry name" value="EAL domain"/>
    <property type="match status" value="1"/>
</dbReference>
<dbReference type="RefSeq" id="WP_227212624.1">
    <property type="nucleotide sequence ID" value="NZ_DAWBWI010000052.1"/>
</dbReference>
<evidence type="ECO:0000256" key="2">
    <source>
        <dbReference type="ARBA" id="ARBA00023015"/>
    </source>
</evidence>
<keyword evidence="3" id="KW-0238">DNA-binding</keyword>
<accession>A0AAW4VNX9</accession>
<keyword evidence="2" id="KW-0805">Transcription regulation</keyword>
<evidence type="ECO:0000313" key="7">
    <source>
        <dbReference type="Proteomes" id="UP001198439"/>
    </source>
</evidence>
<evidence type="ECO:0000259" key="5">
    <source>
        <dbReference type="Pfam" id="PF13377"/>
    </source>
</evidence>
<evidence type="ECO:0000256" key="3">
    <source>
        <dbReference type="ARBA" id="ARBA00023125"/>
    </source>
</evidence>
<dbReference type="SUPFAM" id="SSF141868">
    <property type="entry name" value="EAL domain-like"/>
    <property type="match status" value="1"/>
</dbReference>
<dbReference type="Pfam" id="PF13377">
    <property type="entry name" value="Peripla_BP_3"/>
    <property type="match status" value="1"/>
</dbReference>
<dbReference type="InterPro" id="IPR035919">
    <property type="entry name" value="EAL_sf"/>
</dbReference>
<dbReference type="GO" id="GO:0003700">
    <property type="term" value="F:DNA-binding transcription factor activity"/>
    <property type="evidence" value="ECO:0007669"/>
    <property type="project" value="TreeGrafter"/>
</dbReference>
<keyword evidence="4" id="KW-0804">Transcription</keyword>
<reference evidence="6" key="1">
    <citation type="submission" date="2021-10" db="EMBL/GenBank/DDBJ databases">
        <title>Collection of gut derived symbiotic bacterial strains cultured from healthy donors.</title>
        <authorList>
            <person name="Lin H."/>
            <person name="Littmann E."/>
            <person name="Kohout C."/>
            <person name="Pamer E.G."/>
        </authorList>
    </citation>
    <scope>NUCLEOTIDE SEQUENCE</scope>
    <source>
        <strain evidence="6">DFI.4.48</strain>
    </source>
</reference>
<comment type="caution">
    <text evidence="6">The sequence shown here is derived from an EMBL/GenBank/DDBJ whole genome shotgun (WGS) entry which is preliminary data.</text>
</comment>
<keyword evidence="1" id="KW-0678">Repressor</keyword>
<dbReference type="AlphaFoldDB" id="A0AAW4VNX9"/>
<dbReference type="Proteomes" id="UP001198439">
    <property type="component" value="Unassembled WGS sequence"/>
</dbReference>
<gene>
    <name evidence="6" type="ORF">LJD69_09275</name>
</gene>
<dbReference type="SUPFAM" id="SSF53822">
    <property type="entry name" value="Periplasmic binding protein-like I"/>
    <property type="match status" value="1"/>
</dbReference>
<sequence>MIEKNYCQHIGIITGYDSGVTAKQRLAGYQEALSSHDMPFEEKYILSTPGYNIDSENLMNKWLQEKPELDGIMCVTDDIAYYLYRELEKLGKRVGKDIMVSGFDDKPESTHMVPPLASCHADAYDLYKNASTQNRYIDAHFILRLSADCENHEEIEIGEFIRFCRAEKESNEYIAQGMTQYVFDNKLVYSSNYQETVWSFFTYLIDRVLIQKALSSNYERSILIYIIEMAHSLRLNVCIEGVETEEEF</sequence>
<organism evidence="6 7">
    <name type="scientific">Faecalibacillus faecis</name>
    <dbReference type="NCBI Taxonomy" id="1982628"/>
    <lineage>
        <taxon>Bacteria</taxon>
        <taxon>Bacillati</taxon>
        <taxon>Bacillota</taxon>
        <taxon>Erysipelotrichia</taxon>
        <taxon>Erysipelotrichales</taxon>
        <taxon>Coprobacillaceae</taxon>
        <taxon>Faecalibacillus</taxon>
    </lineage>
</organism>
<dbReference type="Gene3D" id="3.40.50.2300">
    <property type="match status" value="1"/>
</dbReference>
<dbReference type="InterPro" id="IPR046335">
    <property type="entry name" value="LacI/GalR-like_sensor"/>
</dbReference>
<protein>
    <submittedName>
        <fullName evidence="6">Substrate-binding domain-containing protein</fullName>
    </submittedName>
</protein>
<dbReference type="PANTHER" id="PTHR30146">
    <property type="entry name" value="LACI-RELATED TRANSCRIPTIONAL REPRESSOR"/>
    <property type="match status" value="1"/>
</dbReference>
<dbReference type="PANTHER" id="PTHR30146:SF95">
    <property type="entry name" value="RIBOSE OPERON REPRESSOR"/>
    <property type="match status" value="1"/>
</dbReference>
<dbReference type="GO" id="GO:0000976">
    <property type="term" value="F:transcription cis-regulatory region binding"/>
    <property type="evidence" value="ECO:0007669"/>
    <property type="project" value="TreeGrafter"/>
</dbReference>
<dbReference type="EMBL" id="JAJDKZ010000025">
    <property type="protein sequence ID" value="MCB8610782.1"/>
    <property type="molecule type" value="Genomic_DNA"/>
</dbReference>
<name>A0AAW4VNX9_9FIRM</name>
<proteinExistence type="predicted"/>
<feature type="domain" description="Transcriptional regulator LacI/GalR-like sensor" evidence="5">
    <location>
        <begin position="7"/>
        <end position="125"/>
    </location>
</feature>
<evidence type="ECO:0000256" key="1">
    <source>
        <dbReference type="ARBA" id="ARBA00022491"/>
    </source>
</evidence>
<evidence type="ECO:0000256" key="4">
    <source>
        <dbReference type="ARBA" id="ARBA00023163"/>
    </source>
</evidence>